<dbReference type="Pfam" id="PF08628">
    <property type="entry name" value="Nexin_C"/>
    <property type="match status" value="1"/>
</dbReference>
<dbReference type="PANTHER" id="PTHR22775">
    <property type="entry name" value="SORTING NEXIN"/>
    <property type="match status" value="1"/>
</dbReference>
<feature type="region of interest" description="Disordered" evidence="1">
    <location>
        <begin position="567"/>
        <end position="595"/>
    </location>
</feature>
<evidence type="ECO:0000313" key="3">
    <source>
        <dbReference type="EMBL" id="KAG9272678.1"/>
    </source>
</evidence>
<feature type="region of interest" description="Disordered" evidence="1">
    <location>
        <begin position="52"/>
        <end position="94"/>
    </location>
</feature>
<dbReference type="InterPro" id="IPR036871">
    <property type="entry name" value="PX_dom_sf"/>
</dbReference>
<evidence type="ECO:0000259" key="2">
    <source>
        <dbReference type="Pfam" id="PF08628"/>
    </source>
</evidence>
<dbReference type="KEGG" id="amex:103035663"/>
<dbReference type="AlphaFoldDB" id="A0A8T2LKL9"/>
<dbReference type="Gene3D" id="3.30.1520.10">
    <property type="entry name" value="Phox-like domain"/>
    <property type="match status" value="1"/>
</dbReference>
<accession>A0A8T2LKL9</accession>
<dbReference type="InterPro" id="IPR013937">
    <property type="entry name" value="Sorting_nexin_C"/>
</dbReference>
<dbReference type="GO" id="GO:0035091">
    <property type="term" value="F:phosphatidylinositol binding"/>
    <property type="evidence" value="ECO:0007669"/>
    <property type="project" value="InterPro"/>
</dbReference>
<feature type="region of interest" description="Disordered" evidence="1">
    <location>
        <begin position="338"/>
        <end position="359"/>
    </location>
</feature>
<sequence>MPNMRSLWLVLLAVAAVLVWYLSDFGLFLVQAGIGLLCFLLSFTTARCSAERSTQTSSSSEEPAVESSETDHVDGRDVPDTAVQTVQKPTKRSEYTNVQRSLNQLFKCAYAHLVLPWYTVPEPVDSQPLHAALHTEFNLIVDQIIIKAKKFDLSATSVGCIHIFTQHLRCAKQPTRSPLFSSKSQEMNAYREFSKALILSLFPQHLWEPVVYRCALQEILALKVPALVTLLSDPDNLNRLVVCQLDRVTSENPAEEVQDTDKENTNSSSGSQNAEVSQQEVEEIPSEENKTKKSGNKVKKKFSKLFDSLNPKKGRKKKQIELRQQALLSRRPAVIELETDGPSSCDNSSYDSEDSDVESCTGSLREDMMEFKLSFEMWRAGKWTVTVTNVEIEDEKLCFTVHLEENNNKENLHWDVKKTKSEIVEFYHCCKDLPHLPSIVTIEENTETELNEQLQEELRDTFENFLQALVADTELGPTQLVFEFLCPLRRLLKTEEHEGGVWVLLGGLASFLTPGHEDDEVCPLEGEEKPDDLVDTCSLSEATPPHDESSPLKAACTDSCNTVHKESEEELLVTDSESSPSYDQTDDSTSEKDQTDYADYLFQASHRRISSRSESVDENLAHFAARTTVLPKKQPTVFCSFDSDDAGHYETDSISDLYISENVSKRDSLSRKKSPGSHKIKGKEKGHHAKDEPRNESKCELKNGPQLRKKASNMPNMGQPDVDKVIFDLLKEISGNSRILKFVKTFLTPFMSLIKKKLNTFLKKLNPSEVQTAEYIDKLRELIWPEGASQELPRCAEEMNETREKAMHLLSSKLSGYPIFSKADVEAMFKILQDAEENKKLVYMLLSYILEQFLNGEAAFKGIPKDTF</sequence>
<dbReference type="Proteomes" id="UP000752171">
    <property type="component" value="Unassembled WGS sequence"/>
</dbReference>
<feature type="compositionally biased region" description="Basic and acidic residues" evidence="1">
    <location>
        <begin position="69"/>
        <end position="79"/>
    </location>
</feature>
<comment type="caution">
    <text evidence="3">The sequence shown here is derived from an EMBL/GenBank/DDBJ whole genome shotgun (WGS) entry which is preliminary data.</text>
</comment>
<feature type="domain" description="Sorting nexin C-terminal" evidence="2">
    <location>
        <begin position="738"/>
        <end position="812"/>
    </location>
</feature>
<feature type="compositionally biased region" description="Basic and acidic residues" evidence="1">
    <location>
        <begin position="689"/>
        <end position="701"/>
    </location>
</feature>
<evidence type="ECO:0000313" key="4">
    <source>
        <dbReference type="Proteomes" id="UP000752171"/>
    </source>
</evidence>
<evidence type="ECO:0000256" key="1">
    <source>
        <dbReference type="SAM" id="MobiDB-lite"/>
    </source>
</evidence>
<feature type="region of interest" description="Disordered" evidence="1">
    <location>
        <begin position="251"/>
        <end position="296"/>
    </location>
</feature>
<dbReference type="PANTHER" id="PTHR22775:SF48">
    <property type="entry name" value="SORTING NEXIN-25"/>
    <property type="match status" value="1"/>
</dbReference>
<gene>
    <name evidence="3" type="ORF">AMEX_G13698</name>
</gene>
<protein>
    <recommendedName>
        <fullName evidence="2">Sorting nexin C-terminal domain-containing protein</fullName>
    </recommendedName>
</protein>
<proteinExistence type="predicted"/>
<name>A0A8T2LKL9_ASTMX</name>
<reference evidence="3 4" key="1">
    <citation type="submission" date="2021-07" db="EMBL/GenBank/DDBJ databases">
        <authorList>
            <person name="Imarazene B."/>
            <person name="Zahm M."/>
            <person name="Klopp C."/>
            <person name="Cabau C."/>
            <person name="Beille S."/>
            <person name="Jouanno E."/>
            <person name="Castinel A."/>
            <person name="Lluch J."/>
            <person name="Gil L."/>
            <person name="Kuchtly C."/>
            <person name="Lopez Roques C."/>
            <person name="Donnadieu C."/>
            <person name="Parrinello H."/>
            <person name="Journot L."/>
            <person name="Du K."/>
            <person name="Schartl M."/>
            <person name="Retaux S."/>
            <person name="Guiguen Y."/>
        </authorList>
    </citation>
    <scope>NUCLEOTIDE SEQUENCE [LARGE SCALE GENOMIC DNA]</scope>
    <source>
        <strain evidence="3">Pach_M1</strain>
        <tissue evidence="3">Testis</tissue>
    </source>
</reference>
<dbReference type="GO" id="GO:0005768">
    <property type="term" value="C:endosome"/>
    <property type="evidence" value="ECO:0007669"/>
    <property type="project" value="TreeGrafter"/>
</dbReference>
<feature type="compositionally biased region" description="Basic residues" evidence="1">
    <location>
        <begin position="671"/>
        <end position="688"/>
    </location>
</feature>
<dbReference type="EMBL" id="JAICCE010000010">
    <property type="protein sequence ID" value="KAG9272678.1"/>
    <property type="molecule type" value="Genomic_DNA"/>
</dbReference>
<feature type="region of interest" description="Disordered" evidence="1">
    <location>
        <begin position="665"/>
        <end position="717"/>
    </location>
</feature>
<organism evidence="3 4">
    <name type="scientific">Astyanax mexicanus</name>
    <name type="common">Blind cave fish</name>
    <name type="synonym">Astyanax fasciatus mexicanus</name>
    <dbReference type="NCBI Taxonomy" id="7994"/>
    <lineage>
        <taxon>Eukaryota</taxon>
        <taxon>Metazoa</taxon>
        <taxon>Chordata</taxon>
        <taxon>Craniata</taxon>
        <taxon>Vertebrata</taxon>
        <taxon>Euteleostomi</taxon>
        <taxon>Actinopterygii</taxon>
        <taxon>Neopterygii</taxon>
        <taxon>Teleostei</taxon>
        <taxon>Ostariophysi</taxon>
        <taxon>Characiformes</taxon>
        <taxon>Characoidei</taxon>
        <taxon>Acestrorhamphidae</taxon>
        <taxon>Acestrorhamphinae</taxon>
        <taxon>Astyanax</taxon>
    </lineage>
</organism>
<feature type="compositionally biased region" description="Low complexity" evidence="1">
    <location>
        <begin position="52"/>
        <end position="67"/>
    </location>
</feature>
<feature type="compositionally biased region" description="Polar residues" evidence="1">
    <location>
        <begin position="265"/>
        <end position="279"/>
    </location>
</feature>